<dbReference type="OrthoDB" id="10265294at2759"/>
<evidence type="ECO:0000256" key="3">
    <source>
        <dbReference type="SAM" id="MobiDB-lite"/>
    </source>
</evidence>
<dbReference type="GO" id="GO:0016491">
    <property type="term" value="F:oxidoreductase activity"/>
    <property type="evidence" value="ECO:0007669"/>
    <property type="project" value="UniProtKB-KW"/>
</dbReference>
<dbReference type="PANTHER" id="PTHR24320">
    <property type="entry name" value="RETINOL DEHYDROGENASE"/>
    <property type="match status" value="1"/>
</dbReference>
<feature type="compositionally biased region" description="Polar residues" evidence="3">
    <location>
        <begin position="167"/>
        <end position="178"/>
    </location>
</feature>
<evidence type="ECO:0000256" key="2">
    <source>
        <dbReference type="ARBA" id="ARBA00023002"/>
    </source>
</evidence>
<dbReference type="InterPro" id="IPR002347">
    <property type="entry name" value="SDR_fam"/>
</dbReference>
<feature type="region of interest" description="Disordered" evidence="3">
    <location>
        <begin position="157"/>
        <end position="181"/>
    </location>
</feature>
<dbReference type="AlphaFoldDB" id="A0A9K3M436"/>
<reference evidence="4" key="2">
    <citation type="submission" date="2021-04" db="EMBL/GenBank/DDBJ databases">
        <authorList>
            <person name="Podell S."/>
        </authorList>
    </citation>
    <scope>NUCLEOTIDE SEQUENCE</scope>
    <source>
        <strain evidence="4">Hildebrandi</strain>
    </source>
</reference>
<dbReference type="Proteomes" id="UP000693970">
    <property type="component" value="Unassembled WGS sequence"/>
</dbReference>
<keyword evidence="5" id="KW-1185">Reference proteome</keyword>
<name>A0A9K3M436_9STRA</name>
<protein>
    <submittedName>
        <fullName evidence="4">Short-chain dehydrogenase/reductase SDR</fullName>
    </submittedName>
</protein>
<keyword evidence="2" id="KW-0560">Oxidoreductase</keyword>
<evidence type="ECO:0000313" key="4">
    <source>
        <dbReference type="EMBL" id="KAG7373477.1"/>
    </source>
</evidence>
<dbReference type="PANTHER" id="PTHR24320:SF148">
    <property type="entry name" value="NAD(P)-BINDING ROSSMANN-FOLD SUPERFAMILY PROTEIN"/>
    <property type="match status" value="1"/>
</dbReference>
<comment type="similarity">
    <text evidence="1">Belongs to the short-chain dehydrogenases/reductases (SDR) family.</text>
</comment>
<dbReference type="Pfam" id="PF00106">
    <property type="entry name" value="adh_short"/>
    <property type="match status" value="1"/>
</dbReference>
<evidence type="ECO:0000313" key="5">
    <source>
        <dbReference type="Proteomes" id="UP000693970"/>
    </source>
</evidence>
<accession>A0A9K3M436</accession>
<organism evidence="4 5">
    <name type="scientific">Nitzschia inconspicua</name>
    <dbReference type="NCBI Taxonomy" id="303405"/>
    <lineage>
        <taxon>Eukaryota</taxon>
        <taxon>Sar</taxon>
        <taxon>Stramenopiles</taxon>
        <taxon>Ochrophyta</taxon>
        <taxon>Bacillariophyta</taxon>
        <taxon>Bacillariophyceae</taxon>
        <taxon>Bacillariophycidae</taxon>
        <taxon>Bacillariales</taxon>
        <taxon>Bacillariaceae</taxon>
        <taxon>Nitzschia</taxon>
    </lineage>
</organism>
<comment type="caution">
    <text evidence="4">The sequence shown here is derived from an EMBL/GenBank/DDBJ whole genome shotgun (WGS) entry which is preliminary data.</text>
</comment>
<evidence type="ECO:0000256" key="1">
    <source>
        <dbReference type="ARBA" id="ARBA00006484"/>
    </source>
</evidence>
<proteinExistence type="inferred from homology"/>
<dbReference type="EMBL" id="JAGRRH010000002">
    <property type="protein sequence ID" value="KAG7373477.1"/>
    <property type="molecule type" value="Genomic_DNA"/>
</dbReference>
<reference evidence="4" key="1">
    <citation type="journal article" date="2021" name="Sci. Rep.">
        <title>Diploid genomic architecture of Nitzschia inconspicua, an elite biomass production diatom.</title>
        <authorList>
            <person name="Oliver A."/>
            <person name="Podell S."/>
            <person name="Pinowska A."/>
            <person name="Traller J.C."/>
            <person name="Smith S.R."/>
            <person name="McClure R."/>
            <person name="Beliaev A."/>
            <person name="Bohutskyi P."/>
            <person name="Hill E.A."/>
            <person name="Rabines A."/>
            <person name="Zheng H."/>
            <person name="Allen L.Z."/>
            <person name="Kuo A."/>
            <person name="Grigoriev I.V."/>
            <person name="Allen A.E."/>
            <person name="Hazlebeck D."/>
            <person name="Allen E.E."/>
        </authorList>
    </citation>
    <scope>NUCLEOTIDE SEQUENCE</scope>
    <source>
        <strain evidence="4">Hildebrandi</strain>
    </source>
</reference>
<gene>
    <name evidence="4" type="ORF">IV203_034201</name>
</gene>
<sequence>MESVSEKKSRWFSQFVEEELPNDVSGKVFVITGTTTGTGFVAARTVAQLGGEVVLLNRPSPRVDVMLTKLKEAVPNGKFVTVECDLQDFDSVRKASNEIRSKYDQIYCLCNNAGIMATPDRATKDGYDEQIQTNHLSHFLLTKELFPLLERQAKASGGNGGDARIVNHSSEARNNTASKGLERRYFEQNGDGNLGGDRLGLFSGPCFERYCQSKLANSVFTHALHDKLQAAHSNVKVVSAHPGGADTNLGSHLNFGTITNWLLRHILFPMVVQSSEDGTMGLLKGMMGDKDTIESGVMYGPHGMKGKAVALDPKPWEIDINAKQMLWETSEAATGVQFDVVI</sequence>